<name>A0ABV8FEI5_9ACTN</name>
<evidence type="ECO:0000313" key="1">
    <source>
        <dbReference type="EMBL" id="MFC3986090.1"/>
    </source>
</evidence>
<accession>A0ABV8FEI5</accession>
<dbReference type="RefSeq" id="WP_386196218.1">
    <property type="nucleotide sequence ID" value="NZ_JBHSBC010000051.1"/>
</dbReference>
<dbReference type="Gene3D" id="3.40.50.720">
    <property type="entry name" value="NAD(P)-binding Rossmann-like Domain"/>
    <property type="match status" value="1"/>
</dbReference>
<gene>
    <name evidence="1" type="ORF">ACFOYY_38595</name>
</gene>
<protein>
    <submittedName>
        <fullName evidence="1">SDR family NAD(P)-dependent oxidoreductase</fullName>
    </submittedName>
</protein>
<dbReference type="EMBL" id="JBHSBC010000051">
    <property type="protein sequence ID" value="MFC3986090.1"/>
    <property type="molecule type" value="Genomic_DNA"/>
</dbReference>
<keyword evidence="2" id="KW-1185">Reference proteome</keyword>
<evidence type="ECO:0000313" key="2">
    <source>
        <dbReference type="Proteomes" id="UP001595698"/>
    </source>
</evidence>
<dbReference type="Proteomes" id="UP001595698">
    <property type="component" value="Unassembled WGS sequence"/>
</dbReference>
<sequence>MRGVARRGQSREETAAGHPGIAVHVADLRDPHAPQKVVDASVSLWGGVDVLVNNAGATMVTPLGEATAEASRTCSPSTSPRPACSPGPSCRTCVWPIPTRPG</sequence>
<comment type="caution">
    <text evidence="1">The sequence shown here is derived from an EMBL/GenBank/DDBJ whole genome shotgun (WGS) entry which is preliminary data.</text>
</comment>
<dbReference type="Pfam" id="PF00106">
    <property type="entry name" value="adh_short"/>
    <property type="match status" value="1"/>
</dbReference>
<proteinExistence type="predicted"/>
<reference evidence="2" key="1">
    <citation type="journal article" date="2019" name="Int. J. Syst. Evol. Microbiol.">
        <title>The Global Catalogue of Microorganisms (GCM) 10K type strain sequencing project: providing services to taxonomists for standard genome sequencing and annotation.</title>
        <authorList>
            <consortium name="The Broad Institute Genomics Platform"/>
            <consortium name="The Broad Institute Genome Sequencing Center for Infectious Disease"/>
            <person name="Wu L."/>
            <person name="Ma J."/>
        </authorList>
    </citation>
    <scope>NUCLEOTIDE SEQUENCE [LARGE SCALE GENOMIC DNA]</scope>
    <source>
        <strain evidence="2">TBRC 7912</strain>
    </source>
</reference>
<dbReference type="InterPro" id="IPR036291">
    <property type="entry name" value="NAD(P)-bd_dom_sf"/>
</dbReference>
<dbReference type="InterPro" id="IPR002347">
    <property type="entry name" value="SDR_fam"/>
</dbReference>
<dbReference type="SUPFAM" id="SSF51735">
    <property type="entry name" value="NAD(P)-binding Rossmann-fold domains"/>
    <property type="match status" value="1"/>
</dbReference>
<organism evidence="1 2">
    <name type="scientific">Streptosporangium jomthongense</name>
    <dbReference type="NCBI Taxonomy" id="1193683"/>
    <lineage>
        <taxon>Bacteria</taxon>
        <taxon>Bacillati</taxon>
        <taxon>Actinomycetota</taxon>
        <taxon>Actinomycetes</taxon>
        <taxon>Streptosporangiales</taxon>
        <taxon>Streptosporangiaceae</taxon>
        <taxon>Streptosporangium</taxon>
    </lineage>
</organism>